<dbReference type="InterPro" id="IPR025519">
    <property type="entry name" value="DUF4407"/>
</dbReference>
<keyword evidence="1" id="KW-0175">Coiled coil</keyword>
<dbReference type="Pfam" id="PF14362">
    <property type="entry name" value="DUF4407"/>
    <property type="match status" value="1"/>
</dbReference>
<feature type="compositionally biased region" description="Pro residues" evidence="2">
    <location>
        <begin position="475"/>
        <end position="505"/>
    </location>
</feature>
<proteinExistence type="predicted"/>
<organism evidence="4 5">
    <name type="scientific">Actinomadura graeca</name>
    <dbReference type="NCBI Taxonomy" id="2750812"/>
    <lineage>
        <taxon>Bacteria</taxon>
        <taxon>Bacillati</taxon>
        <taxon>Actinomycetota</taxon>
        <taxon>Actinomycetes</taxon>
        <taxon>Streptosporangiales</taxon>
        <taxon>Thermomonosporaceae</taxon>
        <taxon>Actinomadura</taxon>
    </lineage>
</organism>
<feature type="coiled-coil region" evidence="1">
    <location>
        <begin position="228"/>
        <end position="288"/>
    </location>
</feature>
<keyword evidence="3" id="KW-0812">Transmembrane</keyword>
<dbReference type="RefSeq" id="WP_231335680.1">
    <property type="nucleotide sequence ID" value="NZ_CP059572.1"/>
</dbReference>
<protein>
    <submittedName>
        <fullName evidence="4">DUF4407 domain-containing protein</fullName>
    </submittedName>
</protein>
<keyword evidence="5" id="KW-1185">Reference proteome</keyword>
<feature type="region of interest" description="Disordered" evidence="2">
    <location>
        <begin position="448"/>
        <end position="515"/>
    </location>
</feature>
<evidence type="ECO:0000256" key="3">
    <source>
        <dbReference type="SAM" id="Phobius"/>
    </source>
</evidence>
<keyword evidence="3" id="KW-0472">Membrane</keyword>
<feature type="transmembrane region" description="Helical" evidence="3">
    <location>
        <begin position="65"/>
        <end position="87"/>
    </location>
</feature>
<evidence type="ECO:0000313" key="4">
    <source>
        <dbReference type="EMBL" id="QXJ22437.1"/>
    </source>
</evidence>
<accession>A0ABX8QYA7</accession>
<evidence type="ECO:0000256" key="1">
    <source>
        <dbReference type="SAM" id="Coils"/>
    </source>
</evidence>
<sequence length="515" mass="56306">MTSIDRRIVGFHPLIWLSGARPEILAQCPTERGKYQGIGAAVLITAVMAGVSMAFALSMAVKAPLVFALVFALLWGLGIMMLDRWLVTTVQRQERKRHAFYLAAPRLVFALLIGIVISTPLVLQIFKPEIDVQLETMKAEAADSSARQAQSGDLGVRITRLDAEARRLEGIISSNGDTGADLNADPTIAGLRKQEGAALKRVTDAREQLVCELGGRRGECKAGDGPLAAQRKRQLDDAEAELKRIRDQITARQTVLQREGATSRQRNVETARQRLPQVRKDLAAAQGQRARLDEGFASSNADSDGLLLRLKAMNELTDQQGTLFWAHVLLLLLFTSIECLPIFVKLLLTLVPKKSLYEEILEIEEHRQRRVAEERARREQNAQILDAEDIITQARLLREARDAAIPRLVEQTVRAEEEIARAVLHEWRNRELRNVPANIDAYLHADQFPRVDPHAPPHAAAPSGVNGSGAGQGTPAPPPRPGTARGPLPPSAPPPSNGNAAPPPGAWQAAPGSFS</sequence>
<name>A0ABX8QYA7_9ACTN</name>
<feature type="compositionally biased region" description="Low complexity" evidence="2">
    <location>
        <begin position="506"/>
        <end position="515"/>
    </location>
</feature>
<dbReference type="Proteomes" id="UP001049518">
    <property type="component" value="Chromosome"/>
</dbReference>
<gene>
    <name evidence="4" type="ORF">AGRA3207_003433</name>
</gene>
<feature type="transmembrane region" description="Helical" evidence="3">
    <location>
        <begin position="99"/>
        <end position="123"/>
    </location>
</feature>
<evidence type="ECO:0000256" key="2">
    <source>
        <dbReference type="SAM" id="MobiDB-lite"/>
    </source>
</evidence>
<evidence type="ECO:0000313" key="5">
    <source>
        <dbReference type="Proteomes" id="UP001049518"/>
    </source>
</evidence>
<reference evidence="4" key="1">
    <citation type="submission" date="2020-07" db="EMBL/GenBank/DDBJ databases">
        <authorList>
            <person name="Tarantini F.S."/>
            <person name="Hong K.W."/>
            <person name="Chan K.G."/>
        </authorList>
    </citation>
    <scope>NUCLEOTIDE SEQUENCE</scope>
    <source>
        <strain evidence="4">32-07</strain>
    </source>
</reference>
<dbReference type="EMBL" id="CP059572">
    <property type="protein sequence ID" value="QXJ22437.1"/>
    <property type="molecule type" value="Genomic_DNA"/>
</dbReference>
<keyword evidence="3" id="KW-1133">Transmembrane helix</keyword>
<feature type="transmembrane region" description="Helical" evidence="3">
    <location>
        <begin position="38"/>
        <end position="59"/>
    </location>
</feature>